<dbReference type="EMBL" id="BONX01000052">
    <property type="protein sequence ID" value="GIH00365.1"/>
    <property type="molecule type" value="Genomic_DNA"/>
</dbReference>
<evidence type="ECO:0000313" key="3">
    <source>
        <dbReference type="Proteomes" id="UP000621500"/>
    </source>
</evidence>
<evidence type="ECO:0000256" key="1">
    <source>
        <dbReference type="SAM" id="MobiDB-lite"/>
    </source>
</evidence>
<gene>
    <name evidence="2" type="ORF">Pma05_69370</name>
</gene>
<keyword evidence="3" id="KW-1185">Reference proteome</keyword>
<reference evidence="2 3" key="1">
    <citation type="submission" date="2021-01" db="EMBL/GenBank/DDBJ databases">
        <title>Whole genome shotgun sequence of Plantactinospora mayteni NBRC 109088.</title>
        <authorList>
            <person name="Komaki H."/>
            <person name="Tamura T."/>
        </authorList>
    </citation>
    <scope>NUCLEOTIDE SEQUENCE [LARGE SCALE GENOMIC DNA]</scope>
    <source>
        <strain evidence="2 3">NBRC 109088</strain>
    </source>
</reference>
<name>A0ABQ4F0C4_9ACTN</name>
<proteinExistence type="predicted"/>
<organism evidence="2 3">
    <name type="scientific">Plantactinospora mayteni</name>
    <dbReference type="NCBI Taxonomy" id="566021"/>
    <lineage>
        <taxon>Bacteria</taxon>
        <taxon>Bacillati</taxon>
        <taxon>Actinomycetota</taxon>
        <taxon>Actinomycetes</taxon>
        <taxon>Micromonosporales</taxon>
        <taxon>Micromonosporaceae</taxon>
        <taxon>Plantactinospora</taxon>
    </lineage>
</organism>
<comment type="caution">
    <text evidence="2">The sequence shown here is derived from an EMBL/GenBank/DDBJ whole genome shotgun (WGS) entry which is preliminary data.</text>
</comment>
<feature type="region of interest" description="Disordered" evidence="1">
    <location>
        <begin position="166"/>
        <end position="186"/>
    </location>
</feature>
<protein>
    <submittedName>
        <fullName evidence="2">Uncharacterized protein</fullName>
    </submittedName>
</protein>
<evidence type="ECO:0000313" key="2">
    <source>
        <dbReference type="EMBL" id="GIH00365.1"/>
    </source>
</evidence>
<accession>A0ABQ4F0C4</accession>
<dbReference type="Proteomes" id="UP000621500">
    <property type="component" value="Unassembled WGS sequence"/>
</dbReference>
<sequence length="304" mass="31493">MVAQPDGRLRLESGVVPQRTRKAGRWADVDLGLVREADGLLRPGASVADVAFSGGGSGPLVVLARDGQTMEMSWPGGALPTPVVSGDSATYPDVMAGVDLVVRATWTGFSHVLVVKSAAAAANPAVRRIRFGLGGSAQVRSGPDGRLRVAAGTRVIASAEPPVMWDSRTGAGAARTSGQKASPEGAESTFAAAGDAARIAPVEVEVSGGDLVLRPDTELLTAPDAVFPMYVDPAWSVYKTKWAYATNNGSSNTDYSAARVGLNPDTGAVYRSFFEFSTTANGVSLGGKHIESAYVQMKLDQSLA</sequence>